<evidence type="ECO:0008006" key="3">
    <source>
        <dbReference type="Google" id="ProtNLM"/>
    </source>
</evidence>
<dbReference type="Proteomes" id="UP001459277">
    <property type="component" value="Unassembled WGS sequence"/>
</dbReference>
<comment type="caution">
    <text evidence="1">The sequence shown here is derived from an EMBL/GenBank/DDBJ whole genome shotgun (WGS) entry which is preliminary data.</text>
</comment>
<dbReference type="EMBL" id="JAZDWU010000005">
    <property type="protein sequence ID" value="KAL0001291.1"/>
    <property type="molecule type" value="Genomic_DNA"/>
</dbReference>
<sequence length="115" mass="13507">MGRIFVVELEGRSYRCKFCKTHLALVEDLVSRGEPHSWSIRGEADDFRFAYCGRHILLLLWTDCGLEICTFSLPFPMWHTSISRYFLNYRNERFGHRAWQLLLTSDCFLHPGGCT</sequence>
<keyword evidence="2" id="KW-1185">Reference proteome</keyword>
<reference evidence="1 2" key="1">
    <citation type="submission" date="2024-01" db="EMBL/GenBank/DDBJ databases">
        <title>A telomere-to-telomere, gap-free genome of sweet tea (Lithocarpus litseifolius).</title>
        <authorList>
            <person name="Zhou J."/>
        </authorList>
    </citation>
    <scope>NUCLEOTIDE SEQUENCE [LARGE SCALE GENOMIC DNA]</scope>
    <source>
        <strain evidence="1">Zhou-2022a</strain>
        <tissue evidence="1">Leaf</tissue>
    </source>
</reference>
<name>A0AAW2CW84_9ROSI</name>
<evidence type="ECO:0000313" key="2">
    <source>
        <dbReference type="Proteomes" id="UP001459277"/>
    </source>
</evidence>
<protein>
    <recommendedName>
        <fullName evidence="3">Yippee domain-containing protein</fullName>
    </recommendedName>
</protein>
<organism evidence="1 2">
    <name type="scientific">Lithocarpus litseifolius</name>
    <dbReference type="NCBI Taxonomy" id="425828"/>
    <lineage>
        <taxon>Eukaryota</taxon>
        <taxon>Viridiplantae</taxon>
        <taxon>Streptophyta</taxon>
        <taxon>Embryophyta</taxon>
        <taxon>Tracheophyta</taxon>
        <taxon>Spermatophyta</taxon>
        <taxon>Magnoliopsida</taxon>
        <taxon>eudicotyledons</taxon>
        <taxon>Gunneridae</taxon>
        <taxon>Pentapetalae</taxon>
        <taxon>rosids</taxon>
        <taxon>fabids</taxon>
        <taxon>Fagales</taxon>
        <taxon>Fagaceae</taxon>
        <taxon>Lithocarpus</taxon>
    </lineage>
</organism>
<evidence type="ECO:0000313" key="1">
    <source>
        <dbReference type="EMBL" id="KAL0001291.1"/>
    </source>
</evidence>
<proteinExistence type="predicted"/>
<gene>
    <name evidence="1" type="ORF">SO802_015072</name>
</gene>
<dbReference type="AlphaFoldDB" id="A0AAW2CW84"/>
<accession>A0AAW2CW84</accession>